<dbReference type="RefSeq" id="WP_379895193.1">
    <property type="nucleotide sequence ID" value="NZ_CBCSCT010000027.1"/>
</dbReference>
<feature type="region of interest" description="Disordered" evidence="1">
    <location>
        <begin position="63"/>
        <end position="91"/>
    </location>
</feature>
<keyword evidence="4" id="KW-1185">Reference proteome</keyword>
<dbReference type="Proteomes" id="UP001596250">
    <property type="component" value="Unassembled WGS sequence"/>
</dbReference>
<feature type="compositionally biased region" description="Basic and acidic residues" evidence="1">
    <location>
        <begin position="72"/>
        <end position="91"/>
    </location>
</feature>
<evidence type="ECO:0000256" key="1">
    <source>
        <dbReference type="SAM" id="MobiDB-lite"/>
    </source>
</evidence>
<feature type="transmembrane region" description="Helical" evidence="2">
    <location>
        <begin position="7"/>
        <end position="22"/>
    </location>
</feature>
<reference evidence="4" key="1">
    <citation type="journal article" date="2019" name="Int. J. Syst. Evol. Microbiol.">
        <title>The Global Catalogue of Microorganisms (GCM) 10K type strain sequencing project: providing services to taxonomists for standard genome sequencing and annotation.</title>
        <authorList>
            <consortium name="The Broad Institute Genomics Platform"/>
            <consortium name="The Broad Institute Genome Sequencing Center for Infectious Disease"/>
            <person name="Wu L."/>
            <person name="Ma J."/>
        </authorList>
    </citation>
    <scope>NUCLEOTIDE SEQUENCE [LARGE SCALE GENOMIC DNA]</scope>
    <source>
        <strain evidence="4">CCM 8749</strain>
    </source>
</reference>
<comment type="caution">
    <text evidence="3">The sequence shown here is derived from an EMBL/GenBank/DDBJ whole genome shotgun (WGS) entry which is preliminary data.</text>
</comment>
<evidence type="ECO:0000256" key="2">
    <source>
        <dbReference type="SAM" id="Phobius"/>
    </source>
</evidence>
<gene>
    <name evidence="3" type="ORF">ACFPXP_15325</name>
</gene>
<sequence length="91" mass="10788">MRQNQKWIAAVIIIVMIIGIVSSVRQLLIPIIVLGLIFVLYKLPPKRWKLIWTRMRLNQIQRSKQAKKAKFRVIDGNKNKDPDDPPKRMYH</sequence>
<keyword evidence="2" id="KW-0472">Membrane</keyword>
<evidence type="ECO:0000313" key="3">
    <source>
        <dbReference type="EMBL" id="MFC5987776.1"/>
    </source>
</evidence>
<proteinExistence type="predicted"/>
<evidence type="ECO:0000313" key="4">
    <source>
        <dbReference type="Proteomes" id="UP001596250"/>
    </source>
</evidence>
<accession>A0ABW1IRW8</accession>
<keyword evidence="2" id="KW-1133">Transmembrane helix</keyword>
<feature type="transmembrane region" description="Helical" evidence="2">
    <location>
        <begin position="28"/>
        <end position="44"/>
    </location>
</feature>
<dbReference type="EMBL" id="JBHSQV010000170">
    <property type="protein sequence ID" value="MFC5987776.1"/>
    <property type="molecule type" value="Genomic_DNA"/>
</dbReference>
<organism evidence="3 4">
    <name type="scientific">Marinicrinis lubricantis</name>
    <dbReference type="NCBI Taxonomy" id="2086470"/>
    <lineage>
        <taxon>Bacteria</taxon>
        <taxon>Bacillati</taxon>
        <taxon>Bacillota</taxon>
        <taxon>Bacilli</taxon>
        <taxon>Bacillales</taxon>
        <taxon>Paenibacillaceae</taxon>
    </lineage>
</organism>
<protein>
    <submittedName>
        <fullName evidence="3">Uncharacterized protein</fullName>
    </submittedName>
</protein>
<keyword evidence="2" id="KW-0812">Transmembrane</keyword>
<name>A0ABW1IRW8_9BACL</name>